<proteinExistence type="predicted"/>
<organism evidence="1 2">
    <name type="scientific">Armillaria solidipes</name>
    <dbReference type="NCBI Taxonomy" id="1076256"/>
    <lineage>
        <taxon>Eukaryota</taxon>
        <taxon>Fungi</taxon>
        <taxon>Dikarya</taxon>
        <taxon>Basidiomycota</taxon>
        <taxon>Agaricomycotina</taxon>
        <taxon>Agaricomycetes</taxon>
        <taxon>Agaricomycetidae</taxon>
        <taxon>Agaricales</taxon>
        <taxon>Marasmiineae</taxon>
        <taxon>Physalacriaceae</taxon>
        <taxon>Armillaria</taxon>
    </lineage>
</organism>
<evidence type="ECO:0000313" key="1">
    <source>
        <dbReference type="EMBL" id="PBK64773.1"/>
    </source>
</evidence>
<reference evidence="2" key="1">
    <citation type="journal article" date="2017" name="Nat. Ecol. Evol.">
        <title>Genome expansion and lineage-specific genetic innovations in the forest pathogenic fungi Armillaria.</title>
        <authorList>
            <person name="Sipos G."/>
            <person name="Prasanna A.N."/>
            <person name="Walter M.C."/>
            <person name="O'Connor E."/>
            <person name="Balint B."/>
            <person name="Krizsan K."/>
            <person name="Kiss B."/>
            <person name="Hess J."/>
            <person name="Varga T."/>
            <person name="Slot J."/>
            <person name="Riley R."/>
            <person name="Boka B."/>
            <person name="Rigling D."/>
            <person name="Barry K."/>
            <person name="Lee J."/>
            <person name="Mihaltcheva S."/>
            <person name="LaButti K."/>
            <person name="Lipzen A."/>
            <person name="Waldron R."/>
            <person name="Moloney N.M."/>
            <person name="Sperisen C."/>
            <person name="Kredics L."/>
            <person name="Vagvoelgyi C."/>
            <person name="Patrignani A."/>
            <person name="Fitzpatrick D."/>
            <person name="Nagy I."/>
            <person name="Doyle S."/>
            <person name="Anderson J.B."/>
            <person name="Grigoriev I.V."/>
            <person name="Gueldener U."/>
            <person name="Muensterkoetter M."/>
            <person name="Nagy L.G."/>
        </authorList>
    </citation>
    <scope>NUCLEOTIDE SEQUENCE [LARGE SCALE GENOMIC DNA]</scope>
    <source>
        <strain evidence="2">28-4</strain>
    </source>
</reference>
<keyword evidence="2" id="KW-1185">Reference proteome</keyword>
<sequence length="233" mass="26144">MSVILMRLVDFNFAELSPPSTPFARTSTLVSPLPQQSVACTSCLDKYLPPRAPSTSEISCRTCTKTTLPVQASEMQGLGSRMIRDPCSNVQLRSRFSCQRSSTTRSPIPYMDFFSGYIFPSYNDAYLQPRVRSAGSISGDVSHSFHLPYAILFPNIASHTYFRNISPRQCYFLYPAADIVLSRNAELRADTMYDQDLRNDEAGMSEVFGVLVARQYGEHFDVVVARRPFSEVS</sequence>
<accession>A0A2H3BLM8</accession>
<evidence type="ECO:0000313" key="2">
    <source>
        <dbReference type="Proteomes" id="UP000218334"/>
    </source>
</evidence>
<dbReference type="AlphaFoldDB" id="A0A2H3BLM8"/>
<name>A0A2H3BLM8_9AGAR</name>
<dbReference type="Proteomes" id="UP000218334">
    <property type="component" value="Unassembled WGS sequence"/>
</dbReference>
<gene>
    <name evidence="1" type="ORF">ARMSODRAFT_1022761</name>
</gene>
<dbReference type="EMBL" id="KZ293449">
    <property type="protein sequence ID" value="PBK64773.1"/>
    <property type="molecule type" value="Genomic_DNA"/>
</dbReference>
<protein>
    <submittedName>
        <fullName evidence="1">Uncharacterized protein</fullName>
    </submittedName>
</protein>